<gene>
    <name evidence="1" type="ORF">L228DRAFT_56143</name>
</gene>
<evidence type="ECO:0000313" key="2">
    <source>
        <dbReference type="Proteomes" id="UP000076632"/>
    </source>
</evidence>
<protein>
    <submittedName>
        <fullName evidence="1">Uncharacterized protein</fullName>
    </submittedName>
</protein>
<sequence>MKVHCDTTIKMLDMYPFEEIPQLIFQGYEEHLCTFSSTSTFGNENIYNHFQLAVHVLQVHIHEPATQLMIILCLVLSTPYPLPFVNWHKQLEGNPKHRGSCAQWAAVLSTRLMWSLYSKSFSYESTGQTLGIKDMLKKLEQWGINNNLVAHIGWVHLTSGFNHLYYRFTDQIVLPTSALEE</sequence>
<dbReference type="EMBL" id="KV407470">
    <property type="protein sequence ID" value="KZF18803.1"/>
    <property type="molecule type" value="Genomic_DNA"/>
</dbReference>
<reference evidence="1 2" key="1">
    <citation type="journal article" date="2016" name="Fungal Biol.">
        <title>The genome of Xylona heveae provides a window into fungal endophytism.</title>
        <authorList>
            <person name="Gazis R."/>
            <person name="Kuo A."/>
            <person name="Riley R."/>
            <person name="LaButti K."/>
            <person name="Lipzen A."/>
            <person name="Lin J."/>
            <person name="Amirebrahimi M."/>
            <person name="Hesse C.N."/>
            <person name="Spatafora J.W."/>
            <person name="Henrissat B."/>
            <person name="Hainaut M."/>
            <person name="Grigoriev I.V."/>
            <person name="Hibbett D.S."/>
        </authorList>
    </citation>
    <scope>NUCLEOTIDE SEQUENCE [LARGE SCALE GENOMIC DNA]</scope>
    <source>
        <strain evidence="1 2">TC161</strain>
    </source>
</reference>
<proteinExistence type="predicted"/>
<accession>A0A164Z838</accession>
<evidence type="ECO:0000313" key="1">
    <source>
        <dbReference type="EMBL" id="KZF18803.1"/>
    </source>
</evidence>
<keyword evidence="2" id="KW-1185">Reference proteome</keyword>
<dbReference type="AlphaFoldDB" id="A0A164Z838"/>
<organism evidence="1 2">
    <name type="scientific">Xylona heveae (strain CBS 132557 / TC161)</name>
    <dbReference type="NCBI Taxonomy" id="1328760"/>
    <lineage>
        <taxon>Eukaryota</taxon>
        <taxon>Fungi</taxon>
        <taxon>Dikarya</taxon>
        <taxon>Ascomycota</taxon>
        <taxon>Pezizomycotina</taxon>
        <taxon>Xylonomycetes</taxon>
        <taxon>Xylonales</taxon>
        <taxon>Xylonaceae</taxon>
        <taxon>Xylona</taxon>
    </lineage>
</organism>
<dbReference type="InParanoid" id="A0A164Z838"/>
<name>A0A164Z838_XYLHT</name>
<dbReference type="Proteomes" id="UP000076632">
    <property type="component" value="Unassembled WGS sequence"/>
</dbReference>
<dbReference type="GeneID" id="28901838"/>
<dbReference type="RefSeq" id="XP_018184358.1">
    <property type="nucleotide sequence ID" value="XM_018336701.1"/>
</dbReference>